<dbReference type="Pfam" id="PF01148">
    <property type="entry name" value="CTP_transf_1"/>
    <property type="match status" value="1"/>
</dbReference>
<evidence type="ECO:0000256" key="11">
    <source>
        <dbReference type="ARBA" id="ARBA00022692"/>
    </source>
</evidence>
<comment type="similarity">
    <text evidence="5 18">Belongs to the CDS family.</text>
</comment>
<evidence type="ECO:0000256" key="14">
    <source>
        <dbReference type="ARBA" id="ARBA00023098"/>
    </source>
</evidence>
<evidence type="ECO:0000256" key="10">
    <source>
        <dbReference type="ARBA" id="ARBA00022679"/>
    </source>
</evidence>
<keyword evidence="14" id="KW-0443">Lipid metabolism</keyword>
<dbReference type="AlphaFoldDB" id="A0A3A4NZP2"/>
<accession>A0A3A4NZP2</accession>
<keyword evidence="12 18" id="KW-0548">Nucleotidyltransferase</keyword>
<keyword evidence="9" id="KW-0444">Lipid biosynthesis</keyword>
<dbReference type="PANTHER" id="PTHR46382:SF1">
    <property type="entry name" value="PHOSPHATIDATE CYTIDYLYLTRANSFERASE"/>
    <property type="match status" value="1"/>
</dbReference>
<reference evidence="20 21" key="1">
    <citation type="journal article" date="2017" name="ISME J.">
        <title>Energy and carbon metabolisms in a deep terrestrial subsurface fluid microbial community.</title>
        <authorList>
            <person name="Momper L."/>
            <person name="Jungbluth S.P."/>
            <person name="Lee M.D."/>
            <person name="Amend J.P."/>
        </authorList>
    </citation>
    <scope>NUCLEOTIDE SEQUENCE [LARGE SCALE GENOMIC DNA]</scope>
    <source>
        <strain evidence="20">SURF_5</strain>
    </source>
</reference>
<evidence type="ECO:0000256" key="15">
    <source>
        <dbReference type="ARBA" id="ARBA00023136"/>
    </source>
</evidence>
<comment type="subcellular location">
    <subcellularLocation>
        <location evidence="2">Cell membrane</location>
        <topology evidence="2">Multi-pass membrane protein</topology>
    </subcellularLocation>
</comment>
<evidence type="ECO:0000256" key="2">
    <source>
        <dbReference type="ARBA" id="ARBA00004651"/>
    </source>
</evidence>
<evidence type="ECO:0000256" key="7">
    <source>
        <dbReference type="ARBA" id="ARBA00019373"/>
    </source>
</evidence>
<sequence>MSAESGSRKSRYVSAAVAIPIGLGLCIFSPHGFILLAIVLINVGVVEFYAMARHRGFSPHSVIGTSCSIGICILAWLGTNPLSTLYALAAAVILVFTFAMVRNVRDAMINISVTIFGVIYVGWFSSHIILLRRLNDGADVTPFNLAGAGYVIMLLVLLWLGDGGAFFAGTGWGKHKLLPSISPNKTIEGAVGGTILTLIGAALIKELGLLLTAAGVPFFPEFSYSAYLLIGLGISIAGQVGDLCESYLKRDAGLKDTGNLFPGHGGFLDRFDSLLTTAPLFYFYLKFMNF</sequence>
<dbReference type="Proteomes" id="UP000265882">
    <property type="component" value="Unassembled WGS sequence"/>
</dbReference>
<comment type="caution">
    <text evidence="20">The sequence shown here is derived from an EMBL/GenBank/DDBJ whole genome shotgun (WGS) entry which is preliminary data.</text>
</comment>
<evidence type="ECO:0000313" key="20">
    <source>
        <dbReference type="EMBL" id="RJP23606.1"/>
    </source>
</evidence>
<keyword evidence="13 19" id="KW-1133">Transmembrane helix</keyword>
<keyword evidence="17" id="KW-1208">Phospholipid metabolism</keyword>
<dbReference type="UniPathway" id="UPA00557">
    <property type="reaction ID" value="UER00614"/>
</dbReference>
<evidence type="ECO:0000256" key="13">
    <source>
        <dbReference type="ARBA" id="ARBA00022989"/>
    </source>
</evidence>
<keyword evidence="8" id="KW-1003">Cell membrane</keyword>
<evidence type="ECO:0000256" key="17">
    <source>
        <dbReference type="ARBA" id="ARBA00023264"/>
    </source>
</evidence>
<dbReference type="PROSITE" id="PS01315">
    <property type="entry name" value="CDS"/>
    <property type="match status" value="1"/>
</dbReference>
<organism evidence="20 21">
    <name type="scientific">Abyssobacteria bacterium (strain SURF_5)</name>
    <dbReference type="NCBI Taxonomy" id="2093360"/>
    <lineage>
        <taxon>Bacteria</taxon>
        <taxon>Pseudomonadati</taxon>
        <taxon>Candidatus Hydrogenedentota</taxon>
        <taxon>Candidatus Abyssobacteria</taxon>
    </lineage>
</organism>
<keyword evidence="11 18" id="KW-0812">Transmembrane</keyword>
<evidence type="ECO:0000256" key="9">
    <source>
        <dbReference type="ARBA" id="ARBA00022516"/>
    </source>
</evidence>
<evidence type="ECO:0000313" key="21">
    <source>
        <dbReference type="Proteomes" id="UP000265882"/>
    </source>
</evidence>
<dbReference type="EC" id="2.7.7.41" evidence="6 18"/>
<evidence type="ECO:0000256" key="4">
    <source>
        <dbReference type="ARBA" id="ARBA00005189"/>
    </source>
</evidence>
<evidence type="ECO:0000256" key="5">
    <source>
        <dbReference type="ARBA" id="ARBA00010185"/>
    </source>
</evidence>
<feature type="transmembrane region" description="Helical" evidence="19">
    <location>
        <begin position="222"/>
        <end position="240"/>
    </location>
</feature>
<feature type="transmembrane region" description="Helical" evidence="19">
    <location>
        <begin position="190"/>
        <end position="216"/>
    </location>
</feature>
<evidence type="ECO:0000256" key="3">
    <source>
        <dbReference type="ARBA" id="ARBA00005119"/>
    </source>
</evidence>
<feature type="transmembrane region" description="Helical" evidence="19">
    <location>
        <begin position="150"/>
        <end position="169"/>
    </location>
</feature>
<feature type="transmembrane region" description="Helical" evidence="19">
    <location>
        <begin position="108"/>
        <end position="130"/>
    </location>
</feature>
<dbReference type="GO" id="GO:0005886">
    <property type="term" value="C:plasma membrane"/>
    <property type="evidence" value="ECO:0007669"/>
    <property type="project" value="UniProtKB-SubCell"/>
</dbReference>
<name>A0A3A4NZP2_ABYX5</name>
<evidence type="ECO:0000256" key="12">
    <source>
        <dbReference type="ARBA" id="ARBA00022695"/>
    </source>
</evidence>
<dbReference type="PANTHER" id="PTHR46382">
    <property type="entry name" value="PHOSPHATIDATE CYTIDYLYLTRANSFERASE"/>
    <property type="match status" value="1"/>
</dbReference>
<keyword evidence="10 18" id="KW-0808">Transferase</keyword>
<dbReference type="GO" id="GO:0016024">
    <property type="term" value="P:CDP-diacylglycerol biosynthetic process"/>
    <property type="evidence" value="ECO:0007669"/>
    <property type="project" value="UniProtKB-UniPathway"/>
</dbReference>
<feature type="transmembrane region" description="Helical" evidence="19">
    <location>
        <begin position="83"/>
        <end position="101"/>
    </location>
</feature>
<dbReference type="GO" id="GO:0004605">
    <property type="term" value="F:phosphatidate cytidylyltransferase activity"/>
    <property type="evidence" value="ECO:0007669"/>
    <property type="project" value="UniProtKB-EC"/>
</dbReference>
<comment type="pathway">
    <text evidence="4">Lipid metabolism.</text>
</comment>
<feature type="transmembrane region" description="Helical" evidence="19">
    <location>
        <begin position="57"/>
        <end position="77"/>
    </location>
</feature>
<evidence type="ECO:0000256" key="1">
    <source>
        <dbReference type="ARBA" id="ARBA00001698"/>
    </source>
</evidence>
<keyword evidence="15 19" id="KW-0472">Membrane</keyword>
<comment type="catalytic activity">
    <reaction evidence="1 18">
        <text>a 1,2-diacyl-sn-glycero-3-phosphate + CTP + H(+) = a CDP-1,2-diacyl-sn-glycerol + diphosphate</text>
        <dbReference type="Rhea" id="RHEA:16229"/>
        <dbReference type="ChEBI" id="CHEBI:15378"/>
        <dbReference type="ChEBI" id="CHEBI:33019"/>
        <dbReference type="ChEBI" id="CHEBI:37563"/>
        <dbReference type="ChEBI" id="CHEBI:58332"/>
        <dbReference type="ChEBI" id="CHEBI:58608"/>
        <dbReference type="EC" id="2.7.7.41"/>
    </reaction>
</comment>
<proteinExistence type="inferred from homology"/>
<feature type="transmembrane region" description="Helical" evidence="19">
    <location>
        <begin position="12"/>
        <end position="45"/>
    </location>
</feature>
<comment type="pathway">
    <text evidence="3 18">Phospholipid metabolism; CDP-diacylglycerol biosynthesis; CDP-diacylglycerol from sn-glycerol 3-phosphate: step 3/3.</text>
</comment>
<evidence type="ECO:0000256" key="8">
    <source>
        <dbReference type="ARBA" id="ARBA00022475"/>
    </source>
</evidence>
<evidence type="ECO:0000256" key="18">
    <source>
        <dbReference type="RuleBase" id="RU003938"/>
    </source>
</evidence>
<dbReference type="InterPro" id="IPR000374">
    <property type="entry name" value="PC_trans"/>
</dbReference>
<keyword evidence="16" id="KW-0594">Phospholipid biosynthesis</keyword>
<evidence type="ECO:0000256" key="16">
    <source>
        <dbReference type="ARBA" id="ARBA00023209"/>
    </source>
</evidence>
<gene>
    <name evidence="20" type="ORF">C4520_05820</name>
</gene>
<evidence type="ECO:0000256" key="6">
    <source>
        <dbReference type="ARBA" id="ARBA00012487"/>
    </source>
</evidence>
<protein>
    <recommendedName>
        <fullName evidence="7 18">Phosphatidate cytidylyltransferase</fullName>
        <ecNumber evidence="6 18">2.7.7.41</ecNumber>
    </recommendedName>
</protein>
<evidence type="ECO:0000256" key="19">
    <source>
        <dbReference type="SAM" id="Phobius"/>
    </source>
</evidence>
<dbReference type="EMBL" id="QZKU01000044">
    <property type="protein sequence ID" value="RJP23606.1"/>
    <property type="molecule type" value="Genomic_DNA"/>
</dbReference>